<feature type="domain" description="PASTA" evidence="1">
    <location>
        <begin position="180"/>
        <end position="241"/>
    </location>
</feature>
<name>X0WK27_9ZZZZ</name>
<sequence>MPVMAVHTNVTATITQVGATNEFDIVVSWSGGGSPPRAFAIDVNVGDGNTITAVSNYHTGESNAVGKGYGIFPGNFARVMDANFDSWDDGNYTPVAKPNDLPGGTLGGIGTSGVTLELGSLYVGAPNQPANPSTLARIKVSGDCTVCLATNIGRGKIVLENGNEPNDLSIGCTAITIVCTVPDVLGDANVMAQVAIQGAGFTIGDITTVCSDTIADGNVISTDPVAYTTPGCNTDVNLVVSAGQPTVPDVV</sequence>
<organism evidence="2">
    <name type="scientific">marine sediment metagenome</name>
    <dbReference type="NCBI Taxonomy" id="412755"/>
    <lineage>
        <taxon>unclassified sequences</taxon>
        <taxon>metagenomes</taxon>
        <taxon>ecological metagenomes</taxon>
    </lineage>
</organism>
<dbReference type="Gene3D" id="3.30.10.20">
    <property type="match status" value="1"/>
</dbReference>
<protein>
    <recommendedName>
        <fullName evidence="1">PASTA domain-containing protein</fullName>
    </recommendedName>
</protein>
<gene>
    <name evidence="2" type="ORF">S01H1_64720</name>
</gene>
<dbReference type="CDD" id="cd06577">
    <property type="entry name" value="PASTA_pknB"/>
    <property type="match status" value="1"/>
</dbReference>
<proteinExistence type="predicted"/>
<dbReference type="InterPro" id="IPR005543">
    <property type="entry name" value="PASTA_dom"/>
</dbReference>
<dbReference type="Pfam" id="PF03793">
    <property type="entry name" value="PASTA"/>
    <property type="match status" value="1"/>
</dbReference>
<dbReference type="EMBL" id="BARS01042673">
    <property type="protein sequence ID" value="GAG31344.1"/>
    <property type="molecule type" value="Genomic_DNA"/>
</dbReference>
<evidence type="ECO:0000313" key="2">
    <source>
        <dbReference type="EMBL" id="GAG31344.1"/>
    </source>
</evidence>
<feature type="non-terminal residue" evidence="2">
    <location>
        <position position="251"/>
    </location>
</feature>
<dbReference type="AlphaFoldDB" id="X0WK27"/>
<reference evidence="2" key="1">
    <citation type="journal article" date="2014" name="Front. Microbiol.">
        <title>High frequency of phylogenetically diverse reductive dehalogenase-homologous genes in deep subseafloor sedimentary metagenomes.</title>
        <authorList>
            <person name="Kawai M."/>
            <person name="Futagami T."/>
            <person name="Toyoda A."/>
            <person name="Takaki Y."/>
            <person name="Nishi S."/>
            <person name="Hori S."/>
            <person name="Arai W."/>
            <person name="Tsubouchi T."/>
            <person name="Morono Y."/>
            <person name="Uchiyama I."/>
            <person name="Ito T."/>
            <person name="Fujiyama A."/>
            <person name="Inagaki F."/>
            <person name="Takami H."/>
        </authorList>
    </citation>
    <scope>NUCLEOTIDE SEQUENCE</scope>
    <source>
        <strain evidence="2">Expedition CK06-06</strain>
    </source>
</reference>
<accession>X0WK27</accession>
<evidence type="ECO:0000259" key="1">
    <source>
        <dbReference type="Pfam" id="PF03793"/>
    </source>
</evidence>
<comment type="caution">
    <text evidence="2">The sequence shown here is derived from an EMBL/GenBank/DDBJ whole genome shotgun (WGS) entry which is preliminary data.</text>
</comment>